<proteinExistence type="predicted"/>
<accession>A0ABT9G8U0</accession>
<feature type="region of interest" description="Disordered" evidence="7">
    <location>
        <begin position="454"/>
        <end position="474"/>
    </location>
</feature>
<evidence type="ECO:0000256" key="2">
    <source>
        <dbReference type="ARBA" id="ARBA00022448"/>
    </source>
</evidence>
<dbReference type="PANTHER" id="PTHR32468">
    <property type="entry name" value="CATION/H + ANTIPORTER"/>
    <property type="match status" value="1"/>
</dbReference>
<dbReference type="EMBL" id="JAUZEE010000017">
    <property type="protein sequence ID" value="MDP4302907.1"/>
    <property type="molecule type" value="Genomic_DNA"/>
</dbReference>
<comment type="subcellular location">
    <subcellularLocation>
        <location evidence="1">Membrane</location>
        <topology evidence="1">Multi-pass membrane protein</topology>
    </subcellularLocation>
</comment>
<feature type="transmembrane region" description="Helical" evidence="8">
    <location>
        <begin position="133"/>
        <end position="154"/>
    </location>
</feature>
<keyword evidence="5" id="KW-0406">Ion transport</keyword>
<organism evidence="10 11">
    <name type="scientific">Leptothrix discophora</name>
    <dbReference type="NCBI Taxonomy" id="89"/>
    <lineage>
        <taxon>Bacteria</taxon>
        <taxon>Pseudomonadati</taxon>
        <taxon>Pseudomonadota</taxon>
        <taxon>Betaproteobacteria</taxon>
        <taxon>Burkholderiales</taxon>
        <taxon>Sphaerotilaceae</taxon>
        <taxon>Leptothrix</taxon>
    </lineage>
</organism>
<evidence type="ECO:0000256" key="4">
    <source>
        <dbReference type="ARBA" id="ARBA00022989"/>
    </source>
</evidence>
<protein>
    <submittedName>
        <fullName evidence="10">Cation:proton antiporter</fullName>
    </submittedName>
</protein>
<dbReference type="Pfam" id="PF00999">
    <property type="entry name" value="Na_H_Exchanger"/>
    <property type="match status" value="1"/>
</dbReference>
<name>A0ABT9G8U0_LEPDI</name>
<feature type="transmembrane region" description="Helical" evidence="8">
    <location>
        <begin position="197"/>
        <end position="220"/>
    </location>
</feature>
<feature type="transmembrane region" description="Helical" evidence="8">
    <location>
        <begin position="416"/>
        <end position="434"/>
    </location>
</feature>
<reference evidence="10 11" key="1">
    <citation type="submission" date="2023-08" db="EMBL/GenBank/DDBJ databases">
        <authorList>
            <person name="Roldan D.M."/>
            <person name="Menes R.J."/>
        </authorList>
    </citation>
    <scope>NUCLEOTIDE SEQUENCE [LARGE SCALE GENOMIC DNA]</scope>
    <source>
        <strain evidence="10 11">CCM 2812</strain>
    </source>
</reference>
<feature type="transmembrane region" description="Helical" evidence="8">
    <location>
        <begin position="35"/>
        <end position="57"/>
    </location>
</feature>
<keyword evidence="3 8" id="KW-0812">Transmembrane</keyword>
<feature type="transmembrane region" description="Helical" evidence="8">
    <location>
        <begin position="319"/>
        <end position="339"/>
    </location>
</feature>
<keyword evidence="11" id="KW-1185">Reference proteome</keyword>
<evidence type="ECO:0000256" key="6">
    <source>
        <dbReference type="ARBA" id="ARBA00023136"/>
    </source>
</evidence>
<dbReference type="RefSeq" id="WP_305751445.1">
    <property type="nucleotide sequence ID" value="NZ_JAUZEE010000017.1"/>
</dbReference>
<dbReference type="InterPro" id="IPR038770">
    <property type="entry name" value="Na+/solute_symporter_sf"/>
</dbReference>
<dbReference type="Proteomes" id="UP001235760">
    <property type="component" value="Unassembled WGS sequence"/>
</dbReference>
<evidence type="ECO:0000259" key="9">
    <source>
        <dbReference type="Pfam" id="PF00999"/>
    </source>
</evidence>
<evidence type="ECO:0000256" key="8">
    <source>
        <dbReference type="SAM" id="Phobius"/>
    </source>
</evidence>
<feature type="domain" description="Cation/H+ exchanger transmembrane" evidence="9">
    <location>
        <begin position="52"/>
        <end position="436"/>
    </location>
</feature>
<evidence type="ECO:0000256" key="5">
    <source>
        <dbReference type="ARBA" id="ARBA00023065"/>
    </source>
</evidence>
<dbReference type="InterPro" id="IPR006153">
    <property type="entry name" value="Cation/H_exchanger_TM"/>
</dbReference>
<comment type="caution">
    <text evidence="10">The sequence shown here is derived from an EMBL/GenBank/DDBJ whole genome shotgun (WGS) entry which is preliminary data.</text>
</comment>
<feature type="compositionally biased region" description="Low complexity" evidence="7">
    <location>
        <begin position="458"/>
        <end position="474"/>
    </location>
</feature>
<sequence>MSPDVQAAAQAAAHTAAQAASQAAAAAGVHASEALLFAVLLQLVIIVLAGRLGGAVAQRLGQSTAVGEIVTGLLLGPSLFGALAPELFQAVFRSVGPQTLTILSQVGLLLLMFQIGLAFDFGHLSERRNRRAVWWVALAGLVAPFGLGLGLGWAMPESLQTGAPRFAFALFIGTAFSITALPILGRILMEFGLTRTPLGVITISAAAINDVVGWLLLALVTALSTAAFSAGAFAREVGGVLAFGLVSWFLLRPPLERFIAWRLKADGGEVGPTSMGVVIALIFAMGMCTYQLGIFAIFGGFMAGVLLHRQHAFAEAWQARVGGFVQVFFLPIFFTYTGLRTDIGSLSGASAWGWCALLIFLATLGKYGACSLAARFAGLSSPAARLVGILMNTRALMELIIINVGYDLGVIGREVFTMLVLMAVFSTLVTTPMLRRWLPALQGDAVLAGREGAAAPLSPSSGRGTGTAAASTGA</sequence>
<feature type="transmembrane region" description="Helical" evidence="8">
    <location>
        <begin position="351"/>
        <end position="374"/>
    </location>
</feature>
<keyword evidence="4 8" id="KW-1133">Transmembrane helix</keyword>
<feature type="transmembrane region" description="Helical" evidence="8">
    <location>
        <begin position="232"/>
        <end position="251"/>
    </location>
</feature>
<gene>
    <name evidence="10" type="ORF">Q8X39_19900</name>
</gene>
<feature type="transmembrane region" description="Helical" evidence="8">
    <location>
        <begin position="290"/>
        <end position="307"/>
    </location>
</feature>
<feature type="transmembrane region" description="Helical" evidence="8">
    <location>
        <begin position="69"/>
        <end position="88"/>
    </location>
</feature>
<evidence type="ECO:0000313" key="10">
    <source>
        <dbReference type="EMBL" id="MDP4302907.1"/>
    </source>
</evidence>
<keyword evidence="2" id="KW-0813">Transport</keyword>
<dbReference type="PANTHER" id="PTHR32468:SF0">
    <property type="entry name" value="K(+)_H(+) ANTIPORTER 1"/>
    <property type="match status" value="1"/>
</dbReference>
<evidence type="ECO:0000256" key="1">
    <source>
        <dbReference type="ARBA" id="ARBA00004141"/>
    </source>
</evidence>
<evidence type="ECO:0000313" key="11">
    <source>
        <dbReference type="Proteomes" id="UP001235760"/>
    </source>
</evidence>
<feature type="transmembrane region" description="Helical" evidence="8">
    <location>
        <begin position="100"/>
        <end position="121"/>
    </location>
</feature>
<feature type="transmembrane region" description="Helical" evidence="8">
    <location>
        <begin position="166"/>
        <end position="185"/>
    </location>
</feature>
<keyword evidence="6 8" id="KW-0472">Membrane</keyword>
<dbReference type="InterPro" id="IPR050794">
    <property type="entry name" value="CPA2_transporter"/>
</dbReference>
<evidence type="ECO:0000256" key="7">
    <source>
        <dbReference type="SAM" id="MobiDB-lite"/>
    </source>
</evidence>
<evidence type="ECO:0000256" key="3">
    <source>
        <dbReference type="ARBA" id="ARBA00022692"/>
    </source>
</evidence>
<dbReference type="Gene3D" id="1.20.1530.20">
    <property type="match status" value="1"/>
</dbReference>